<name>A0A6H0SIE9_9MICC</name>
<dbReference type="GO" id="GO:0016020">
    <property type="term" value="C:membrane"/>
    <property type="evidence" value="ECO:0007669"/>
    <property type="project" value="TreeGrafter"/>
</dbReference>
<keyword evidence="1" id="KW-1133">Transmembrane helix</keyword>
<dbReference type="GO" id="GO:0016747">
    <property type="term" value="F:acyltransferase activity, transferring groups other than amino-acyl groups"/>
    <property type="evidence" value="ECO:0007669"/>
    <property type="project" value="InterPro"/>
</dbReference>
<proteinExistence type="predicted"/>
<evidence type="ECO:0000259" key="2">
    <source>
        <dbReference type="Pfam" id="PF01757"/>
    </source>
</evidence>
<dbReference type="Pfam" id="PF01757">
    <property type="entry name" value="Acyl_transf_3"/>
    <property type="match status" value="1"/>
</dbReference>
<dbReference type="Proteomes" id="UP000502331">
    <property type="component" value="Chromosome"/>
</dbReference>
<feature type="transmembrane region" description="Helical" evidence="1">
    <location>
        <begin position="224"/>
        <end position="240"/>
    </location>
</feature>
<keyword evidence="4" id="KW-1185">Reference proteome</keyword>
<feature type="transmembrane region" description="Helical" evidence="1">
    <location>
        <begin position="288"/>
        <end position="309"/>
    </location>
</feature>
<dbReference type="InterPro" id="IPR050879">
    <property type="entry name" value="Acyltransferase_3"/>
</dbReference>
<gene>
    <name evidence="3" type="ORF">D3791_03120</name>
</gene>
<sequence length="389" mass="43930">MSNSLAPRTHAPAPRLGLLDALRFTAALIVVFYHYTAWGHEHWGTKAPEFWPVLSEFTRYGQLGVQLFFLISGFVILMSLQGKNVIGFIGSRVGRLYPAYWVAVIAAAVLSLKIWPAGNDGRTASDILPNLTMMQSAFNIQDLDGVYWTLWVELRFYILLAILLAIGLVKNKHIMWLCALWPAIGLYLHFTQLDEVQDWFAGQYAALFAAGMMLYQIYQSGHTLMRWLLLIFNTAIAAFFTGTKGRFDADYLSGLDVPAWHFQVLAVACVALLAICTLTPLKHIQAKWMAVAGSLTFPLYLFHQLWGWWIIEELHGTINKYVLLFGLVAVMLGWAYVVARFVEKPLGLPLRNATIKSLTFVAEGAKKAFSRPPLTMPEPKYQQSWHQSR</sequence>
<accession>A0A6H0SIE9</accession>
<keyword evidence="3" id="KW-0808">Transferase</keyword>
<feature type="transmembrane region" description="Helical" evidence="1">
    <location>
        <begin position="199"/>
        <end position="217"/>
    </location>
</feature>
<organism evidence="3 4">
    <name type="scientific">Glutamicibacter mishrai</name>
    <dbReference type="NCBI Taxonomy" id="1775880"/>
    <lineage>
        <taxon>Bacteria</taxon>
        <taxon>Bacillati</taxon>
        <taxon>Actinomycetota</taxon>
        <taxon>Actinomycetes</taxon>
        <taxon>Micrococcales</taxon>
        <taxon>Micrococcaceae</taxon>
        <taxon>Glutamicibacter</taxon>
    </lineage>
</organism>
<dbReference type="GO" id="GO:0009103">
    <property type="term" value="P:lipopolysaccharide biosynthetic process"/>
    <property type="evidence" value="ECO:0007669"/>
    <property type="project" value="TreeGrafter"/>
</dbReference>
<feature type="transmembrane region" description="Helical" evidence="1">
    <location>
        <begin position="60"/>
        <end position="78"/>
    </location>
</feature>
<dbReference type="AlphaFoldDB" id="A0A6H0SIE9"/>
<feature type="transmembrane region" description="Helical" evidence="1">
    <location>
        <begin position="174"/>
        <end position="193"/>
    </location>
</feature>
<reference evidence="3 4" key="1">
    <citation type="submission" date="2018-09" db="EMBL/GenBank/DDBJ databases">
        <title>Glutamicibacter mishrai S5-52T (LMG 29155T = KCTC 39846T).</title>
        <authorList>
            <person name="Das S.K."/>
        </authorList>
    </citation>
    <scope>NUCLEOTIDE SEQUENCE [LARGE SCALE GENOMIC DNA]</scope>
    <source>
        <strain evidence="3 4">S5-52</strain>
    </source>
</reference>
<dbReference type="PANTHER" id="PTHR23028:SF53">
    <property type="entry name" value="ACYL_TRANSF_3 DOMAIN-CONTAINING PROTEIN"/>
    <property type="match status" value="1"/>
</dbReference>
<dbReference type="RefSeq" id="WP_028268339.1">
    <property type="nucleotide sequence ID" value="NZ_CP032549.1"/>
</dbReference>
<keyword evidence="1" id="KW-0472">Membrane</keyword>
<keyword evidence="3" id="KW-0012">Acyltransferase</keyword>
<keyword evidence="1" id="KW-0812">Transmembrane</keyword>
<protein>
    <submittedName>
        <fullName evidence="3">Acyltransferase</fullName>
    </submittedName>
</protein>
<feature type="transmembrane region" description="Helical" evidence="1">
    <location>
        <begin position="146"/>
        <end position="167"/>
    </location>
</feature>
<feature type="transmembrane region" description="Helical" evidence="1">
    <location>
        <begin position="260"/>
        <end position="281"/>
    </location>
</feature>
<evidence type="ECO:0000313" key="3">
    <source>
        <dbReference type="EMBL" id="QIV86199.1"/>
    </source>
</evidence>
<feature type="transmembrane region" description="Helical" evidence="1">
    <location>
        <begin position="21"/>
        <end position="40"/>
    </location>
</feature>
<evidence type="ECO:0000256" key="1">
    <source>
        <dbReference type="SAM" id="Phobius"/>
    </source>
</evidence>
<dbReference type="PANTHER" id="PTHR23028">
    <property type="entry name" value="ACETYLTRANSFERASE"/>
    <property type="match status" value="1"/>
</dbReference>
<feature type="transmembrane region" description="Helical" evidence="1">
    <location>
        <begin position="321"/>
        <end position="342"/>
    </location>
</feature>
<dbReference type="EMBL" id="CP032549">
    <property type="protein sequence ID" value="QIV86199.1"/>
    <property type="molecule type" value="Genomic_DNA"/>
</dbReference>
<dbReference type="InterPro" id="IPR002656">
    <property type="entry name" value="Acyl_transf_3_dom"/>
</dbReference>
<feature type="domain" description="Acyltransferase 3" evidence="2">
    <location>
        <begin position="19"/>
        <end position="339"/>
    </location>
</feature>
<feature type="transmembrane region" description="Helical" evidence="1">
    <location>
        <begin position="99"/>
        <end position="118"/>
    </location>
</feature>
<evidence type="ECO:0000313" key="4">
    <source>
        <dbReference type="Proteomes" id="UP000502331"/>
    </source>
</evidence>